<name>A0ABD5VFF4_9EURY</name>
<comment type="caution">
    <text evidence="2">The sequence shown here is derived from an EMBL/GenBank/DDBJ whole genome shotgun (WGS) entry which is preliminary data.</text>
</comment>
<dbReference type="AlphaFoldDB" id="A0ABD5VFF4"/>
<feature type="domain" description="DUF8134" evidence="1">
    <location>
        <begin position="1"/>
        <end position="101"/>
    </location>
</feature>
<gene>
    <name evidence="2" type="ORF">ACFQGB_14915</name>
</gene>
<evidence type="ECO:0000259" key="1">
    <source>
        <dbReference type="Pfam" id="PF26455"/>
    </source>
</evidence>
<accession>A0ABD5VFF4</accession>
<proteinExistence type="predicted"/>
<reference evidence="2 3" key="1">
    <citation type="journal article" date="2019" name="Int. J. Syst. Evol. Microbiol.">
        <title>The Global Catalogue of Microorganisms (GCM) 10K type strain sequencing project: providing services to taxonomists for standard genome sequencing and annotation.</title>
        <authorList>
            <consortium name="The Broad Institute Genomics Platform"/>
            <consortium name="The Broad Institute Genome Sequencing Center for Infectious Disease"/>
            <person name="Wu L."/>
            <person name="Ma J."/>
        </authorList>
    </citation>
    <scope>NUCLEOTIDE SEQUENCE [LARGE SCALE GENOMIC DNA]</scope>
    <source>
        <strain evidence="2 3">GX26</strain>
    </source>
</reference>
<evidence type="ECO:0000313" key="3">
    <source>
        <dbReference type="Proteomes" id="UP001596395"/>
    </source>
</evidence>
<evidence type="ECO:0000313" key="2">
    <source>
        <dbReference type="EMBL" id="MFC6954154.1"/>
    </source>
</evidence>
<dbReference type="EMBL" id="JBHSXN010000002">
    <property type="protein sequence ID" value="MFC6954154.1"/>
    <property type="molecule type" value="Genomic_DNA"/>
</dbReference>
<organism evidence="2 3">
    <name type="scientific">Halorubellus litoreus</name>
    <dbReference type="NCBI Taxonomy" id="755308"/>
    <lineage>
        <taxon>Archaea</taxon>
        <taxon>Methanobacteriati</taxon>
        <taxon>Methanobacteriota</taxon>
        <taxon>Stenosarchaea group</taxon>
        <taxon>Halobacteria</taxon>
        <taxon>Halobacteriales</taxon>
        <taxon>Halorubellaceae</taxon>
        <taxon>Halorubellus</taxon>
    </lineage>
</organism>
<sequence>MPTELRVLDDGAWVSVDNERRVPTSDIWRFAATDFCGCATAFVLLEAFTRVSVTGREVSVDGVGRCVDCGEKRTFSGLGVGRVLDGSFRPYPPDAVRARSEPSV</sequence>
<dbReference type="InterPro" id="IPR058447">
    <property type="entry name" value="DUF8134"/>
</dbReference>
<keyword evidence="3" id="KW-1185">Reference proteome</keyword>
<dbReference type="Pfam" id="PF26455">
    <property type="entry name" value="DUF8134"/>
    <property type="match status" value="1"/>
</dbReference>
<dbReference type="Proteomes" id="UP001596395">
    <property type="component" value="Unassembled WGS sequence"/>
</dbReference>
<protein>
    <recommendedName>
        <fullName evidence="1">DUF8134 domain-containing protein</fullName>
    </recommendedName>
</protein>
<dbReference type="RefSeq" id="WP_336351096.1">
    <property type="nucleotide sequence ID" value="NZ_JAZAQL010000002.1"/>
</dbReference>